<comment type="similarity">
    <text evidence="2">Belongs to the AAA ATPase family. BCS1 subfamily.</text>
</comment>
<dbReference type="InterPro" id="IPR003959">
    <property type="entry name" value="ATPase_AAA_core"/>
</dbReference>
<reference evidence="11" key="2">
    <citation type="journal article" date="2023" name="Plants (Basel)">
        <title>Annotation of the Turnera subulata (Passifloraceae) Draft Genome Reveals the S-Locus Evolved after the Divergence of Turneroideae from Passifloroideae in a Stepwise Manner.</title>
        <authorList>
            <person name="Henning P.M."/>
            <person name="Roalson E.H."/>
            <person name="Mir W."/>
            <person name="McCubbin A.G."/>
            <person name="Shore J.S."/>
        </authorList>
    </citation>
    <scope>NUCLEOTIDE SEQUENCE</scope>
    <source>
        <strain evidence="11">F60SS</strain>
    </source>
</reference>
<evidence type="ECO:0000256" key="1">
    <source>
        <dbReference type="ARBA" id="ARBA00001946"/>
    </source>
</evidence>
<evidence type="ECO:0000313" key="11">
    <source>
        <dbReference type="EMBL" id="KAJ4847058.1"/>
    </source>
</evidence>
<reference evidence="11" key="1">
    <citation type="submission" date="2022-02" db="EMBL/GenBank/DDBJ databases">
        <authorList>
            <person name="Henning P.M."/>
            <person name="McCubbin A.G."/>
            <person name="Shore J.S."/>
        </authorList>
    </citation>
    <scope>NUCLEOTIDE SEQUENCE</scope>
    <source>
        <strain evidence="11">F60SS</strain>
        <tissue evidence="11">Leaves</tissue>
    </source>
</reference>
<evidence type="ECO:0000256" key="5">
    <source>
        <dbReference type="ARBA" id="ARBA00022840"/>
    </source>
</evidence>
<comment type="catalytic activity">
    <reaction evidence="7">
        <text>ATP + H2O = ADP + phosphate + H(+)</text>
        <dbReference type="Rhea" id="RHEA:13065"/>
        <dbReference type="ChEBI" id="CHEBI:15377"/>
        <dbReference type="ChEBI" id="CHEBI:15378"/>
        <dbReference type="ChEBI" id="CHEBI:30616"/>
        <dbReference type="ChEBI" id="CHEBI:43474"/>
        <dbReference type="ChEBI" id="CHEBI:456216"/>
    </reaction>
</comment>
<feature type="coiled-coil region" evidence="8">
    <location>
        <begin position="983"/>
        <end position="1033"/>
    </location>
</feature>
<dbReference type="InterPro" id="IPR003593">
    <property type="entry name" value="AAA+_ATPase"/>
</dbReference>
<evidence type="ECO:0000256" key="2">
    <source>
        <dbReference type="ARBA" id="ARBA00007448"/>
    </source>
</evidence>
<feature type="compositionally biased region" description="Basic and acidic residues" evidence="9">
    <location>
        <begin position="459"/>
        <end position="497"/>
    </location>
</feature>
<dbReference type="CDD" id="cd19510">
    <property type="entry name" value="RecA-like_BCS1"/>
    <property type="match status" value="4"/>
</dbReference>
<keyword evidence="5" id="KW-0067">ATP-binding</keyword>
<evidence type="ECO:0000256" key="4">
    <source>
        <dbReference type="ARBA" id="ARBA00022801"/>
    </source>
</evidence>
<proteinExistence type="inferred from homology"/>
<dbReference type="Pfam" id="PF25568">
    <property type="entry name" value="AAA_lid_At3g28540"/>
    <property type="match status" value="4"/>
</dbReference>
<comment type="caution">
    <text evidence="11">The sequence shown here is derived from an EMBL/GenBank/DDBJ whole genome shotgun (WGS) entry which is preliminary data.</text>
</comment>
<feature type="domain" description="AAA+ ATPase" evidence="10">
    <location>
        <begin position="772"/>
        <end position="929"/>
    </location>
</feature>
<feature type="domain" description="AAA+ ATPase" evidence="10">
    <location>
        <begin position="234"/>
        <end position="395"/>
    </location>
</feature>
<organism evidence="11 12">
    <name type="scientific">Turnera subulata</name>
    <dbReference type="NCBI Taxonomy" id="218843"/>
    <lineage>
        <taxon>Eukaryota</taxon>
        <taxon>Viridiplantae</taxon>
        <taxon>Streptophyta</taxon>
        <taxon>Embryophyta</taxon>
        <taxon>Tracheophyta</taxon>
        <taxon>Spermatophyta</taxon>
        <taxon>Magnoliopsida</taxon>
        <taxon>eudicotyledons</taxon>
        <taxon>Gunneridae</taxon>
        <taxon>Pentapetalae</taxon>
        <taxon>rosids</taxon>
        <taxon>fabids</taxon>
        <taxon>Malpighiales</taxon>
        <taxon>Passifloraceae</taxon>
        <taxon>Turnera</taxon>
    </lineage>
</organism>
<evidence type="ECO:0000259" key="10">
    <source>
        <dbReference type="SMART" id="SM00382"/>
    </source>
</evidence>
<evidence type="ECO:0000256" key="8">
    <source>
        <dbReference type="SAM" id="Coils"/>
    </source>
</evidence>
<dbReference type="Gene3D" id="6.10.280.40">
    <property type="match status" value="4"/>
</dbReference>
<evidence type="ECO:0000256" key="3">
    <source>
        <dbReference type="ARBA" id="ARBA00022741"/>
    </source>
</evidence>
<dbReference type="InterPro" id="IPR025753">
    <property type="entry name" value="AAA_N_dom"/>
</dbReference>
<dbReference type="GO" id="GO:0016887">
    <property type="term" value="F:ATP hydrolysis activity"/>
    <property type="evidence" value="ECO:0007669"/>
    <property type="project" value="InterPro"/>
</dbReference>
<feature type="compositionally biased region" description="Basic and acidic residues" evidence="9">
    <location>
        <begin position="1753"/>
        <end position="1777"/>
    </location>
</feature>
<name>A0A9Q0GC99_9ROSI</name>
<evidence type="ECO:0000256" key="6">
    <source>
        <dbReference type="ARBA" id="ARBA00022842"/>
    </source>
</evidence>
<evidence type="ECO:0000256" key="7">
    <source>
        <dbReference type="ARBA" id="ARBA00049360"/>
    </source>
</evidence>
<dbReference type="SMART" id="SM00382">
    <property type="entry name" value="AAA"/>
    <property type="match status" value="4"/>
</dbReference>
<feature type="compositionally biased region" description="Basic and acidic residues" evidence="9">
    <location>
        <begin position="512"/>
        <end position="523"/>
    </location>
</feature>
<dbReference type="Pfam" id="PF00004">
    <property type="entry name" value="AAA"/>
    <property type="match status" value="5"/>
</dbReference>
<feature type="region of interest" description="Disordered" evidence="9">
    <location>
        <begin position="459"/>
        <end position="523"/>
    </location>
</feature>
<feature type="region of interest" description="Disordered" evidence="9">
    <location>
        <begin position="1451"/>
        <end position="1473"/>
    </location>
</feature>
<feature type="region of interest" description="Disordered" evidence="9">
    <location>
        <begin position="1750"/>
        <end position="1777"/>
    </location>
</feature>
<protein>
    <recommendedName>
        <fullName evidence="10">AAA+ ATPase domain-containing protein</fullName>
    </recommendedName>
</protein>
<dbReference type="InterPro" id="IPR003960">
    <property type="entry name" value="ATPase_AAA_CS"/>
</dbReference>
<dbReference type="EMBL" id="JAKUCV010001276">
    <property type="protein sequence ID" value="KAJ4847058.1"/>
    <property type="molecule type" value="Genomic_DNA"/>
</dbReference>
<feature type="domain" description="AAA+ ATPase" evidence="10">
    <location>
        <begin position="1238"/>
        <end position="1381"/>
    </location>
</feature>
<keyword evidence="4" id="KW-0378">Hydrolase</keyword>
<gene>
    <name evidence="11" type="ORF">Tsubulata_039060</name>
</gene>
<dbReference type="PROSITE" id="PS00674">
    <property type="entry name" value="AAA"/>
    <property type="match status" value="4"/>
</dbReference>
<comment type="cofactor">
    <cofactor evidence="1">
        <name>Mg(2+)</name>
        <dbReference type="ChEBI" id="CHEBI:18420"/>
    </cofactor>
</comment>
<dbReference type="FunFam" id="3.40.50.300:FF:001122">
    <property type="entry name" value="AAA-ATPase ASD, mitochondrial"/>
    <property type="match status" value="3"/>
</dbReference>
<dbReference type="InterPro" id="IPR058017">
    <property type="entry name" value="At3g28540-like_C"/>
</dbReference>
<keyword evidence="12" id="KW-1185">Reference proteome</keyword>
<dbReference type="InterPro" id="IPR027417">
    <property type="entry name" value="P-loop_NTPase"/>
</dbReference>
<keyword evidence="3" id="KW-0547">Nucleotide-binding</keyword>
<dbReference type="SUPFAM" id="SSF52540">
    <property type="entry name" value="P-loop containing nucleoside triphosphate hydrolases"/>
    <property type="match status" value="4"/>
</dbReference>
<dbReference type="PANTHER" id="PTHR23070">
    <property type="entry name" value="BCS1 AAA-TYPE ATPASE"/>
    <property type="match status" value="1"/>
</dbReference>
<keyword evidence="8" id="KW-0175">Coiled coil</keyword>
<dbReference type="Proteomes" id="UP001141552">
    <property type="component" value="Unassembled WGS sequence"/>
</dbReference>
<feature type="non-terminal residue" evidence="11">
    <location>
        <position position="1"/>
    </location>
</feature>
<dbReference type="GO" id="GO:0005524">
    <property type="term" value="F:ATP binding"/>
    <property type="evidence" value="ECO:0007669"/>
    <property type="project" value="UniProtKB-KW"/>
</dbReference>
<keyword evidence="6" id="KW-0460">Magnesium</keyword>
<feature type="region of interest" description="Disordered" evidence="9">
    <location>
        <begin position="306"/>
        <end position="341"/>
    </location>
</feature>
<sequence length="1930" mass="221848">MLTPEMWTQFSSAITGLMLAWVMFERYFPYQLRLYLQKYTQKLVNYFNPYIQITFHEFTGEKYWLKRNETYTAIQNYLSANSTKNAKRLKANVSKDSQALTLSMDDHEEVTDEFNGVKVWWASNKKVTENKSISLYPSGDEQRYLKLTFHRRDRGIITDSYIDHVKNRQRKLYTNNPSQNWYGWKSTKWSHVVFEHPATFDTLAMASKKKEEIKKDLLKFKNAKAYYAKVGKAWKRGYLLYGPPGTGKSTMIAAMANLLDYDVYDLELTTVKDNSELRKLLIDTTGKSIIVIEDIDCSLDLTGQRKKKKEKKDDEEKEEGKEGDPISKKKKEDEEGNKSGSKVTLSGLLNFIDGIWSACGSERIIVFTTNFVDKLDPALIRRGRMDKHIEMSYCCFEAFQELAKNYLEIESHDLYGRIEQLLGETNMSPADVAENLMPKSEDEDEEACLKSLIEALEASKEEDRKKAEEEKKKAEEEATLKVEKEKEKKEKEEKAENGETSTEGVKENGVAKSDKEVKENGVAKSNNEVKDNEFWTQLSSAITGLMLTWVMFERYFPPQLRQLFEKYTQKLLAYFIPFIQITFHEFTGERYWPKRSDTYTAIQNYLSAYSTLKAKKLKAINVSKKSQALSLCMDDYEEVTDEFNGVTVWWASNKKNTENRSISLYPASDDQRYFKLTFHRRDRGVITTSYIQHVLREGKDIELKNRKRKLYTNNPSEDWCGWKSSRWSHVVFEHPATFDTLAMQSKKKEEIKKDLLKFKNGKEYYAKVGKAWKRGYLLYGPPGTGKSTMIAAMANLLDYDVYDLELTTVKDNSQLRKLLIDTTGKSIIVIEDIDCSLDLTGQRKKKEDGEKVEDKVVDPISKMKKEFEEADRSKSKVTLSGLLNFIDGIWSACGGERIIVFTTNFVDKLDPALIRRGRMDKHIEMSYCCFEAFKELAKNYLEIDSHDLYGRIEQLLGEINMSPADVAENLLPKSEDENEESCLKNLIAALEASKEEERKKAEEEKKKAEEEAILKAEKEKEKQEKENKAESGVVTSSKEVKENGFVQNLCDRLLAFIDPCIQITFREFSRASYRRSQAYVRIEAYLSSIATKQAKKLNAEVVNLENLTVVLTPDKDEEITDIFDGIPLTWLSQKKEKNNDRRYHLAFDRKYRELITGSYLKHVLEQGKEIISKTRQRRLHTNDLDGVSGMKLWRHVAFEHPATFETLAMDPGLKESIMKDLTAFSNAKEHYARTGKAWKRGYLLYGPPGTGKSSLVAAMANFLNYDIFDLELTTVRDNSDLRRLLVDVPSKSIVSIEDIDCSLDLTGKRETEEVVKDKKAGDTKTRRTVTLSGLLNVIDGIWSACRGERIIVFTTNHVDKLDPALIRRGRMDKHIVLSYCKFEAFKILARNYLCIDSHPLFEKIGQLLEEVSVTPADVVEYLTPAMDGGDADNCLGSLILSLEAVKEHAKPNALKASNERRKRKQPMKTNNPRARTQLRNYVEKYSQRVFAFVYPYIQITFNEFTGERLMRSEAYSAIETYLSSSSSMQAKRLKADVVKNNQSLVLSMDDYEEVADEFKGVKLWWASGKNISKSQTLSFYPVTDEKRYYKLTFHKRHRQLIIGPYLSHVLKEGKAIKVRNRQRKLYTNNGSHWSHVVFEHPATFKTLALDPDRKQEIMDDLVTFSKAEEFYARIGRAWKRGYLLYGPPGTGKSTMIAAMANLLNYDIYDLELTAVKDNTELRKLLIETSSKSIIVIEDIDCSLDLTGQRGKKKEKEEQVAEEKDQKPKPPREERDAKNNQITLSGLLNFIDGLWSACGGERLIVFTTNFVEKLDPALIRSGRMDKHIELSYCSFEAFKVLAKNYLLLDSHKLFPRIRELLGETKMTPADVAEHLMPKTAAGDVGVCLESLIQGLELAKAEAKMKAEQEAREKESSPKEEAKEQDKETLAK</sequence>
<feature type="domain" description="AAA+ ATPase" evidence="10">
    <location>
        <begin position="1678"/>
        <end position="1833"/>
    </location>
</feature>
<evidence type="ECO:0000256" key="9">
    <source>
        <dbReference type="SAM" id="MobiDB-lite"/>
    </source>
</evidence>
<evidence type="ECO:0000313" key="12">
    <source>
        <dbReference type="Proteomes" id="UP001141552"/>
    </source>
</evidence>
<dbReference type="Pfam" id="PF14363">
    <property type="entry name" value="AAA_assoc"/>
    <property type="match status" value="4"/>
</dbReference>
<accession>A0A9Q0GC99</accession>
<dbReference type="Gene3D" id="3.40.50.300">
    <property type="entry name" value="P-loop containing nucleotide triphosphate hydrolases"/>
    <property type="match status" value="4"/>
</dbReference>
<dbReference type="InterPro" id="IPR050747">
    <property type="entry name" value="Mitochondrial_chaperone_BCS1"/>
</dbReference>
<dbReference type="GO" id="GO:0006950">
    <property type="term" value="P:response to stress"/>
    <property type="evidence" value="ECO:0007669"/>
    <property type="project" value="UniProtKB-ARBA"/>
</dbReference>
<dbReference type="OrthoDB" id="10251412at2759"/>
<feature type="compositionally biased region" description="Basic and acidic residues" evidence="9">
    <location>
        <begin position="311"/>
        <end position="337"/>
    </location>
</feature>
<feature type="region of interest" description="Disordered" evidence="9">
    <location>
        <begin position="1902"/>
        <end position="1930"/>
    </location>
</feature>